<comment type="caution">
    <text evidence="4">The sequence shown here is derived from an EMBL/GenBank/DDBJ whole genome shotgun (WGS) entry which is preliminary data.</text>
</comment>
<gene>
    <name evidence="4" type="ORF">SO802_032638</name>
</gene>
<keyword evidence="5" id="KW-1185">Reference proteome</keyword>
<dbReference type="FunFam" id="1.10.10.10:FF:000322">
    <property type="entry name" value="Probable disease resistance protein At1g63360"/>
    <property type="match status" value="1"/>
</dbReference>
<dbReference type="Gene3D" id="1.10.10.10">
    <property type="entry name" value="Winged helix-like DNA-binding domain superfamily/Winged helix DNA-binding domain"/>
    <property type="match status" value="1"/>
</dbReference>
<keyword evidence="1" id="KW-0677">Repeat</keyword>
<dbReference type="Proteomes" id="UP001459277">
    <property type="component" value="Unassembled WGS sequence"/>
</dbReference>
<dbReference type="InterPro" id="IPR058922">
    <property type="entry name" value="WHD_DRP"/>
</dbReference>
<accession>A0AAW2BCC4</accession>
<evidence type="ECO:0000313" key="5">
    <source>
        <dbReference type="Proteomes" id="UP001459277"/>
    </source>
</evidence>
<dbReference type="Pfam" id="PF23559">
    <property type="entry name" value="WHD_DRP"/>
    <property type="match status" value="1"/>
</dbReference>
<dbReference type="InterPro" id="IPR044974">
    <property type="entry name" value="Disease_R_plants"/>
</dbReference>
<dbReference type="GO" id="GO:0098542">
    <property type="term" value="P:defense response to other organism"/>
    <property type="evidence" value="ECO:0007669"/>
    <property type="project" value="TreeGrafter"/>
</dbReference>
<evidence type="ECO:0000256" key="2">
    <source>
        <dbReference type="ARBA" id="ARBA00022821"/>
    </source>
</evidence>
<dbReference type="AlphaFoldDB" id="A0AAW2BCC4"/>
<dbReference type="InterPro" id="IPR036388">
    <property type="entry name" value="WH-like_DNA-bd_sf"/>
</dbReference>
<protein>
    <recommendedName>
        <fullName evidence="3">Disease resistance protein winged helix domain-containing protein</fullName>
    </recommendedName>
</protein>
<evidence type="ECO:0000256" key="1">
    <source>
        <dbReference type="ARBA" id="ARBA00022737"/>
    </source>
</evidence>
<reference evidence="4 5" key="1">
    <citation type="submission" date="2024-01" db="EMBL/GenBank/DDBJ databases">
        <title>A telomere-to-telomere, gap-free genome of sweet tea (Lithocarpus litseifolius).</title>
        <authorList>
            <person name="Zhou J."/>
        </authorList>
    </citation>
    <scope>NUCLEOTIDE SEQUENCE [LARGE SCALE GENOMIC DNA]</scope>
    <source>
        <strain evidence="4">Zhou-2022a</strain>
        <tissue evidence="4">Leaf</tissue>
    </source>
</reference>
<keyword evidence="2" id="KW-0611">Plant defense</keyword>
<dbReference type="PANTHER" id="PTHR23155">
    <property type="entry name" value="DISEASE RESISTANCE PROTEIN RP"/>
    <property type="match status" value="1"/>
</dbReference>
<dbReference type="EMBL" id="JAZDWU010000012">
    <property type="protein sequence ID" value="KAK9983113.1"/>
    <property type="molecule type" value="Genomic_DNA"/>
</dbReference>
<feature type="domain" description="Disease resistance protein winged helix" evidence="3">
    <location>
        <begin position="52"/>
        <end position="124"/>
    </location>
</feature>
<name>A0AAW2BCC4_9ROSI</name>
<proteinExistence type="predicted"/>
<dbReference type="PANTHER" id="PTHR23155:SF1211">
    <property type="entry name" value="OS09G0313500 PROTEIN"/>
    <property type="match status" value="1"/>
</dbReference>
<sequence length="267" mass="30735">MRFKREEREWLFVQESDHWDIFESDNGILLALRLSFSHLASHLKGCFAYCSIFPRNYIFKKEKLIQLWIVEGLIQSPERRRSLEFIGNEYFDDLVWTSFFQFIQRDDHGNLIEYKMHNLTHDLAQSVSGSEYLKLEDNSIVRVADSLDAKLDAHGAIVEVGLDLPFPVTEVGCGLTESKISRLVCEDSLSSDKGEVDSVDITPLALWDPNYVSDLVTLEDDSDGSSMEEELEPSEWVRMMIKGFGIGFPIACCERQCIVFFQKLERV</sequence>
<evidence type="ECO:0000259" key="3">
    <source>
        <dbReference type="Pfam" id="PF23559"/>
    </source>
</evidence>
<organism evidence="4 5">
    <name type="scientific">Lithocarpus litseifolius</name>
    <dbReference type="NCBI Taxonomy" id="425828"/>
    <lineage>
        <taxon>Eukaryota</taxon>
        <taxon>Viridiplantae</taxon>
        <taxon>Streptophyta</taxon>
        <taxon>Embryophyta</taxon>
        <taxon>Tracheophyta</taxon>
        <taxon>Spermatophyta</taxon>
        <taxon>Magnoliopsida</taxon>
        <taxon>eudicotyledons</taxon>
        <taxon>Gunneridae</taxon>
        <taxon>Pentapetalae</taxon>
        <taxon>rosids</taxon>
        <taxon>fabids</taxon>
        <taxon>Fagales</taxon>
        <taxon>Fagaceae</taxon>
        <taxon>Lithocarpus</taxon>
    </lineage>
</organism>
<evidence type="ECO:0000313" key="4">
    <source>
        <dbReference type="EMBL" id="KAK9983113.1"/>
    </source>
</evidence>